<accession>A0ABU6UBC6</accession>
<name>A0ABU6UBC6_9FABA</name>
<organism evidence="1 2">
    <name type="scientific">Stylosanthes scabra</name>
    <dbReference type="NCBI Taxonomy" id="79078"/>
    <lineage>
        <taxon>Eukaryota</taxon>
        <taxon>Viridiplantae</taxon>
        <taxon>Streptophyta</taxon>
        <taxon>Embryophyta</taxon>
        <taxon>Tracheophyta</taxon>
        <taxon>Spermatophyta</taxon>
        <taxon>Magnoliopsida</taxon>
        <taxon>eudicotyledons</taxon>
        <taxon>Gunneridae</taxon>
        <taxon>Pentapetalae</taxon>
        <taxon>rosids</taxon>
        <taxon>fabids</taxon>
        <taxon>Fabales</taxon>
        <taxon>Fabaceae</taxon>
        <taxon>Papilionoideae</taxon>
        <taxon>50 kb inversion clade</taxon>
        <taxon>dalbergioids sensu lato</taxon>
        <taxon>Dalbergieae</taxon>
        <taxon>Pterocarpus clade</taxon>
        <taxon>Stylosanthes</taxon>
    </lineage>
</organism>
<evidence type="ECO:0000313" key="1">
    <source>
        <dbReference type="EMBL" id="MED6158314.1"/>
    </source>
</evidence>
<gene>
    <name evidence="1" type="ORF">PIB30_031616</name>
</gene>
<protein>
    <submittedName>
        <fullName evidence="1">Uncharacterized protein</fullName>
    </submittedName>
</protein>
<dbReference type="Proteomes" id="UP001341840">
    <property type="component" value="Unassembled WGS sequence"/>
</dbReference>
<dbReference type="EMBL" id="JASCZI010120965">
    <property type="protein sequence ID" value="MED6158314.1"/>
    <property type="molecule type" value="Genomic_DNA"/>
</dbReference>
<keyword evidence="2" id="KW-1185">Reference proteome</keyword>
<proteinExistence type="predicted"/>
<sequence length="66" mass="7256">MEDGEDGIPARDPKQRVSIEWMPSSLCYFSSEGGVSNLQPLEATIARNLLDSEDLQSNRNLTGSTQ</sequence>
<evidence type="ECO:0000313" key="2">
    <source>
        <dbReference type="Proteomes" id="UP001341840"/>
    </source>
</evidence>
<reference evidence="1 2" key="1">
    <citation type="journal article" date="2023" name="Plants (Basel)">
        <title>Bridging the Gap: Combining Genomics and Transcriptomics Approaches to Understand Stylosanthes scabra, an Orphan Legume from the Brazilian Caatinga.</title>
        <authorList>
            <person name="Ferreira-Neto J.R.C."/>
            <person name="da Silva M.D."/>
            <person name="Binneck E."/>
            <person name="de Melo N.F."/>
            <person name="da Silva R.H."/>
            <person name="de Melo A.L.T.M."/>
            <person name="Pandolfi V."/>
            <person name="Bustamante F.O."/>
            <person name="Brasileiro-Vidal A.C."/>
            <person name="Benko-Iseppon A.M."/>
        </authorList>
    </citation>
    <scope>NUCLEOTIDE SEQUENCE [LARGE SCALE GENOMIC DNA]</scope>
    <source>
        <tissue evidence="1">Leaves</tissue>
    </source>
</reference>
<comment type="caution">
    <text evidence="1">The sequence shown here is derived from an EMBL/GenBank/DDBJ whole genome shotgun (WGS) entry which is preliminary data.</text>
</comment>